<name>J3N1B4_ORYBR</name>
<organism evidence="2">
    <name type="scientific">Oryza brachyantha</name>
    <name type="common">malo sina</name>
    <dbReference type="NCBI Taxonomy" id="4533"/>
    <lineage>
        <taxon>Eukaryota</taxon>
        <taxon>Viridiplantae</taxon>
        <taxon>Streptophyta</taxon>
        <taxon>Embryophyta</taxon>
        <taxon>Tracheophyta</taxon>
        <taxon>Spermatophyta</taxon>
        <taxon>Magnoliopsida</taxon>
        <taxon>Liliopsida</taxon>
        <taxon>Poales</taxon>
        <taxon>Poaceae</taxon>
        <taxon>BOP clade</taxon>
        <taxon>Oryzoideae</taxon>
        <taxon>Oryzeae</taxon>
        <taxon>Oryzinae</taxon>
        <taxon>Oryza</taxon>
    </lineage>
</organism>
<reference evidence="2" key="1">
    <citation type="journal article" date="2013" name="Nat. Commun.">
        <title>Whole-genome sequencing of Oryza brachyantha reveals mechanisms underlying Oryza genome evolution.</title>
        <authorList>
            <person name="Chen J."/>
            <person name="Huang Q."/>
            <person name="Gao D."/>
            <person name="Wang J."/>
            <person name="Lang Y."/>
            <person name="Liu T."/>
            <person name="Li B."/>
            <person name="Bai Z."/>
            <person name="Luis Goicoechea J."/>
            <person name="Liang C."/>
            <person name="Chen C."/>
            <person name="Zhang W."/>
            <person name="Sun S."/>
            <person name="Liao Y."/>
            <person name="Zhang X."/>
            <person name="Yang L."/>
            <person name="Song C."/>
            <person name="Wang M."/>
            <person name="Shi J."/>
            <person name="Liu G."/>
            <person name="Liu J."/>
            <person name="Zhou H."/>
            <person name="Zhou W."/>
            <person name="Yu Q."/>
            <person name="An N."/>
            <person name="Chen Y."/>
            <person name="Cai Q."/>
            <person name="Wang B."/>
            <person name="Liu B."/>
            <person name="Min J."/>
            <person name="Huang Y."/>
            <person name="Wu H."/>
            <person name="Li Z."/>
            <person name="Zhang Y."/>
            <person name="Yin Y."/>
            <person name="Song W."/>
            <person name="Jiang J."/>
            <person name="Jackson S.A."/>
            <person name="Wing R.A."/>
            <person name="Wang J."/>
            <person name="Chen M."/>
        </authorList>
    </citation>
    <scope>NUCLEOTIDE SEQUENCE [LARGE SCALE GENOMIC DNA]</scope>
    <source>
        <strain evidence="2">cv. IRGC 101232</strain>
    </source>
</reference>
<dbReference type="HOGENOM" id="CLU_2797987_0_0_1"/>
<accession>J3N1B4</accession>
<dbReference type="Gramene" id="OB10G13120.1">
    <property type="protein sequence ID" value="OB10G13120.1"/>
    <property type="gene ID" value="OB10G13120"/>
</dbReference>
<sequence length="68" mass="7553">MAARTEMATTHTEEAATTIARTTPTETVLSQTRAEGHSHGKEMWDALEAKFGISDDGSELYVMEQFYN</sequence>
<feature type="region of interest" description="Disordered" evidence="1">
    <location>
        <begin position="1"/>
        <end position="27"/>
    </location>
</feature>
<reference evidence="2" key="2">
    <citation type="submission" date="2013-04" db="UniProtKB">
        <authorList>
            <consortium name="EnsemblPlants"/>
        </authorList>
    </citation>
    <scope>IDENTIFICATION</scope>
</reference>
<protein>
    <submittedName>
        <fullName evidence="2">Uncharacterized protein</fullName>
    </submittedName>
</protein>
<dbReference type="Proteomes" id="UP000006038">
    <property type="component" value="Chromosome 10"/>
</dbReference>
<keyword evidence="3" id="KW-1185">Reference proteome</keyword>
<evidence type="ECO:0000313" key="3">
    <source>
        <dbReference type="Proteomes" id="UP000006038"/>
    </source>
</evidence>
<dbReference type="EnsemblPlants" id="OB10G13120.1">
    <property type="protein sequence ID" value="OB10G13120.1"/>
    <property type="gene ID" value="OB10G13120"/>
</dbReference>
<evidence type="ECO:0000256" key="1">
    <source>
        <dbReference type="SAM" id="MobiDB-lite"/>
    </source>
</evidence>
<proteinExistence type="predicted"/>
<dbReference type="AlphaFoldDB" id="J3N1B4"/>
<evidence type="ECO:0000313" key="2">
    <source>
        <dbReference type="EnsemblPlants" id="OB10G13120.1"/>
    </source>
</evidence>